<name>W0AHL2_9SPHN</name>
<feature type="transmembrane region" description="Helical" evidence="3">
    <location>
        <begin position="300"/>
        <end position="322"/>
    </location>
</feature>
<dbReference type="KEGG" id="ssan:NX02_21885"/>
<gene>
    <name evidence="4" type="ORF">NX02_21885</name>
</gene>
<sequence>MFNAWPCTIQIEGTEPVATTEIGGLRISLSLDSSSFLGGLVQAQRSLAAFAGRVEAQFARLNDSINRISARMTVAITLPAALSARMAVNAASSVAEMQSAFEYTFGKMADDVEAWAERTGDAIGRSTYELQQGALAFQQMFRVAAPTGEAAAGLSKQFALLTQDLSSFYNVTGDVALMKLRSALQGESEPIRDFGVFLTEAAVAQEAVSMGAAKTTKDVSEQAKILARANIILRETVTAQGDATRTAGSYENQVRALRSQFEELSVKIGKILLPFAEKLVTLLTRLVTWFSNLSETTHRVIAAVVAFAAALGPLLVVIKGLVVFFTARWIMSTFGVFGSILSYLIAPLQTLATTLGIVAVRLVSIQGLVSIASVVLKRLAGPVAVVVSTFLLFRDYIIPVLDQLWQAMQATLGPRLHQIFAALAELFGKLANGPVGTAITWLIGAIEVLFDVVSTVMALFVSETGQQLVKAFELVLITIRYVVEAISGLVDVVTGLLTGDWAKAWTAAGAVVDAVAGGWIDSLGVFSKEAEASLRSVYGSAKKWLVDEFGKLASGFSAIVDAIVSAFNNQFPEIASTAQWVYGEVEKWLVKAFGPLVEFAKWAAKEIGDAYVALKKRMGLGGDGGTGQSGDAAGAAAGSAIGGFLAANAKPRPAIGDDKKKKKGRSGPTDEDRRRNYDDELSRIEDRILDMQQELATNLEDRLLIAQKRAVNDLEAYDAEIDEKVKRKELTPKAGEELKLRNAMLRELQAQLHAREWDRELDEQALRIKRAMVDAETDLLRSRLDLARTAAERREIEMRMLEAQQKNERDELIKIRNSTSADDWEKEIAQTRIDQLDEIQRNQRERTRRDTAGPLESYLDNIPSTIGEINEQLEEMAVNRLKAIEDSFAGIAQKVLGVNGALGETLGMLLRIVAQQAILAASNGSGVGGFLSGVGSALGAAFGGGASPSPTAIAQSSAATAGNWSLSGWASGGGGLIKGLSGLDRNTLSMNGIPLARVSRGEMLSVTPTNDMGRRPSVMINADFRGASPEAVTAMSARLDQFEQNLPGMVIQVASKGKERRFW</sequence>
<feature type="region of interest" description="Disordered" evidence="2">
    <location>
        <begin position="649"/>
        <end position="678"/>
    </location>
</feature>
<feature type="compositionally biased region" description="Basic and acidic residues" evidence="2">
    <location>
        <begin position="668"/>
        <end position="678"/>
    </location>
</feature>
<keyword evidence="5" id="KW-1185">Reference proteome</keyword>
<accession>W0AHL2</accession>
<dbReference type="EMBL" id="CP006644">
    <property type="protein sequence ID" value="AHE56007.1"/>
    <property type="molecule type" value="Genomic_DNA"/>
</dbReference>
<feature type="coiled-coil region" evidence="1">
    <location>
        <begin position="784"/>
        <end position="818"/>
    </location>
</feature>
<dbReference type="STRING" id="1123269.NX02_21885"/>
<keyword evidence="3" id="KW-0812">Transmembrane</keyword>
<keyword evidence="3" id="KW-0472">Membrane</keyword>
<evidence type="ECO:0008006" key="6">
    <source>
        <dbReference type="Google" id="ProtNLM"/>
    </source>
</evidence>
<dbReference type="PATRIC" id="fig|1123269.5.peg.4281"/>
<protein>
    <recommendedName>
        <fullName evidence="6">Bacteriophage tail tape measure C-terminal domain-containing protein</fullName>
    </recommendedName>
</protein>
<evidence type="ECO:0000313" key="5">
    <source>
        <dbReference type="Proteomes" id="UP000018851"/>
    </source>
</evidence>
<dbReference type="Proteomes" id="UP000018851">
    <property type="component" value="Chromosome"/>
</dbReference>
<dbReference type="InterPro" id="IPR010090">
    <property type="entry name" value="Phage_tape_meas"/>
</dbReference>
<dbReference type="AlphaFoldDB" id="W0AHL2"/>
<dbReference type="eggNOG" id="COG1280">
    <property type="taxonomic scope" value="Bacteria"/>
</dbReference>
<feature type="transmembrane region" description="Helical" evidence="3">
    <location>
        <begin position="352"/>
        <end position="372"/>
    </location>
</feature>
<evidence type="ECO:0000256" key="1">
    <source>
        <dbReference type="SAM" id="Coils"/>
    </source>
</evidence>
<dbReference type="HOGENOM" id="CLU_290012_0_0_5"/>
<keyword evidence="1" id="KW-0175">Coiled coil</keyword>
<keyword evidence="3" id="KW-1133">Transmembrane helix</keyword>
<proteinExistence type="predicted"/>
<evidence type="ECO:0000313" key="4">
    <source>
        <dbReference type="EMBL" id="AHE56007.1"/>
    </source>
</evidence>
<organism evidence="4 5">
    <name type="scientific">Sphingomonas sanxanigenens DSM 19645 = NX02</name>
    <dbReference type="NCBI Taxonomy" id="1123269"/>
    <lineage>
        <taxon>Bacteria</taxon>
        <taxon>Pseudomonadati</taxon>
        <taxon>Pseudomonadota</taxon>
        <taxon>Alphaproteobacteria</taxon>
        <taxon>Sphingomonadales</taxon>
        <taxon>Sphingomonadaceae</taxon>
        <taxon>Sphingomonas</taxon>
    </lineage>
</organism>
<dbReference type="NCBIfam" id="TIGR01760">
    <property type="entry name" value="tape_meas_TP901"/>
    <property type="match status" value="1"/>
</dbReference>
<evidence type="ECO:0000256" key="3">
    <source>
        <dbReference type="SAM" id="Phobius"/>
    </source>
</evidence>
<evidence type="ECO:0000256" key="2">
    <source>
        <dbReference type="SAM" id="MobiDB-lite"/>
    </source>
</evidence>
<reference evidence="4 5" key="1">
    <citation type="submission" date="2013-07" db="EMBL/GenBank/DDBJ databases">
        <title>Completed genome of Sphingomonas sanxanigenens NX02.</title>
        <authorList>
            <person name="Ma T."/>
            <person name="Huang H."/>
            <person name="Wu M."/>
            <person name="Li X."/>
            <person name="Li G."/>
        </authorList>
    </citation>
    <scope>NUCLEOTIDE SEQUENCE [LARGE SCALE GENOMIC DNA]</scope>
    <source>
        <strain evidence="4 5">NX02</strain>
    </source>
</reference>
<feature type="transmembrane region" description="Helical" evidence="3">
    <location>
        <begin position="329"/>
        <end position="346"/>
    </location>
</feature>
<feature type="transmembrane region" description="Helical" evidence="3">
    <location>
        <begin position="379"/>
        <end position="398"/>
    </location>
</feature>